<proteinExistence type="predicted"/>
<evidence type="ECO:0000313" key="1">
    <source>
        <dbReference type="EMBL" id="KAK3786593.1"/>
    </source>
</evidence>
<gene>
    <name evidence="1" type="ORF">RRG08_021036</name>
</gene>
<dbReference type="EMBL" id="JAWDGP010001953">
    <property type="protein sequence ID" value="KAK3786593.1"/>
    <property type="molecule type" value="Genomic_DNA"/>
</dbReference>
<protein>
    <submittedName>
        <fullName evidence="1">Uncharacterized protein</fullName>
    </submittedName>
</protein>
<accession>A0AAE1AEW7</accession>
<sequence length="122" mass="13768">MFGSLVFARVNSLPVSRTVSYKTDFICFELYFCKYRTQSFACFRANHSIMKTDLVLCVLFCIAFFVAEGYPDCLTGSVCDDGRPTDQGYCCQTGSFPIVTPHNSECECIPEDELCKDMPWAC</sequence>
<name>A0AAE1AEW7_9GAST</name>
<reference evidence="1" key="1">
    <citation type="journal article" date="2023" name="G3 (Bethesda)">
        <title>A reference genome for the long-term kleptoplast-retaining sea slug Elysia crispata morphotype clarki.</title>
        <authorList>
            <person name="Eastman K.E."/>
            <person name="Pendleton A.L."/>
            <person name="Shaikh M.A."/>
            <person name="Suttiyut T."/>
            <person name="Ogas R."/>
            <person name="Tomko P."/>
            <person name="Gavelis G."/>
            <person name="Widhalm J.R."/>
            <person name="Wisecaver J.H."/>
        </authorList>
    </citation>
    <scope>NUCLEOTIDE SEQUENCE</scope>
    <source>
        <strain evidence="1">ECLA1</strain>
    </source>
</reference>
<dbReference type="Proteomes" id="UP001283361">
    <property type="component" value="Unassembled WGS sequence"/>
</dbReference>
<organism evidence="1 2">
    <name type="scientific">Elysia crispata</name>
    <name type="common">lettuce slug</name>
    <dbReference type="NCBI Taxonomy" id="231223"/>
    <lineage>
        <taxon>Eukaryota</taxon>
        <taxon>Metazoa</taxon>
        <taxon>Spiralia</taxon>
        <taxon>Lophotrochozoa</taxon>
        <taxon>Mollusca</taxon>
        <taxon>Gastropoda</taxon>
        <taxon>Heterobranchia</taxon>
        <taxon>Euthyneura</taxon>
        <taxon>Panpulmonata</taxon>
        <taxon>Sacoglossa</taxon>
        <taxon>Placobranchoidea</taxon>
        <taxon>Plakobranchidae</taxon>
        <taxon>Elysia</taxon>
    </lineage>
</organism>
<comment type="caution">
    <text evidence="1">The sequence shown here is derived from an EMBL/GenBank/DDBJ whole genome shotgun (WGS) entry which is preliminary data.</text>
</comment>
<dbReference type="AlphaFoldDB" id="A0AAE1AEW7"/>
<keyword evidence="2" id="KW-1185">Reference proteome</keyword>
<evidence type="ECO:0000313" key="2">
    <source>
        <dbReference type="Proteomes" id="UP001283361"/>
    </source>
</evidence>